<dbReference type="PIRSF" id="PIRSF001357">
    <property type="entry name" value="DeoC"/>
    <property type="match status" value="1"/>
</dbReference>
<feature type="active site" description="Schiff-base intermediate with acetaldehyde" evidence="7">
    <location>
        <position position="154"/>
    </location>
</feature>
<reference evidence="8" key="1">
    <citation type="submission" date="2020-09" db="EMBL/GenBank/DDBJ databases">
        <title>A novel bacterium of genus Hazenella, isolated from South China Sea.</title>
        <authorList>
            <person name="Huang H."/>
            <person name="Mo K."/>
            <person name="Hu Y."/>
        </authorList>
    </citation>
    <scope>NUCLEOTIDE SEQUENCE</scope>
    <source>
        <strain evidence="8">IB182357</strain>
    </source>
</reference>
<dbReference type="AlphaFoldDB" id="A0A926N8C5"/>
<keyword evidence="4 7" id="KW-0704">Schiff base</keyword>
<evidence type="ECO:0000256" key="4">
    <source>
        <dbReference type="ARBA" id="ARBA00023270"/>
    </source>
</evidence>
<organism evidence="8 9">
    <name type="scientific">Polycladospora coralii</name>
    <dbReference type="NCBI Taxonomy" id="2771432"/>
    <lineage>
        <taxon>Bacteria</taxon>
        <taxon>Bacillati</taxon>
        <taxon>Bacillota</taxon>
        <taxon>Bacilli</taxon>
        <taxon>Bacillales</taxon>
        <taxon>Thermoactinomycetaceae</taxon>
        <taxon>Polycladospora</taxon>
    </lineage>
</organism>
<dbReference type="GO" id="GO:0009264">
    <property type="term" value="P:deoxyribonucleotide catabolic process"/>
    <property type="evidence" value="ECO:0007669"/>
    <property type="project" value="UniProtKB-UniRule"/>
</dbReference>
<dbReference type="NCBIfam" id="TIGR00126">
    <property type="entry name" value="deoC"/>
    <property type="match status" value="1"/>
</dbReference>
<sequence length="223" mass="23795">MDSQKIVSMIDHTLLKPDVKEDQIHKLCEEAKTYRFASVCINPYWVPLAKKNLQNSDIMVCTVIGFPLGINTKEVKAFETKNAVENGADEIDMVMNIGAFKSGSDQDVKEDIQAVVAAAQGKTVKVILETGLLNESEIKRASQIAKEAGAHFVKTSTGFGYGGATVEAVRAMRETVGPSLGVKASGGVRDLASAEQMVDAGANRLGASSGVAIAKRERADSSY</sequence>
<dbReference type="CDD" id="cd00959">
    <property type="entry name" value="DeoC"/>
    <property type="match status" value="1"/>
</dbReference>
<dbReference type="Proteomes" id="UP000661691">
    <property type="component" value="Unassembled WGS sequence"/>
</dbReference>
<dbReference type="Gene3D" id="3.20.20.70">
    <property type="entry name" value="Aldolase class I"/>
    <property type="match status" value="1"/>
</dbReference>
<evidence type="ECO:0000313" key="9">
    <source>
        <dbReference type="Proteomes" id="UP000661691"/>
    </source>
</evidence>
<dbReference type="SUPFAM" id="SSF51569">
    <property type="entry name" value="Aldolase"/>
    <property type="match status" value="1"/>
</dbReference>
<evidence type="ECO:0000256" key="5">
    <source>
        <dbReference type="ARBA" id="ARBA00048791"/>
    </source>
</evidence>
<comment type="similarity">
    <text evidence="1 7">Belongs to the DeoC/FbaB aldolase family. DeoC type 1 subfamily.</text>
</comment>
<dbReference type="RefSeq" id="WP_191141390.1">
    <property type="nucleotide sequence ID" value="NZ_JACXAH010000002.1"/>
</dbReference>
<feature type="active site" description="Proton donor/acceptor" evidence="7">
    <location>
        <position position="92"/>
    </location>
</feature>
<dbReference type="InterPro" id="IPR011343">
    <property type="entry name" value="DeoC"/>
</dbReference>
<dbReference type="InterPro" id="IPR013785">
    <property type="entry name" value="Aldolase_TIM"/>
</dbReference>
<dbReference type="GO" id="GO:0004139">
    <property type="term" value="F:deoxyribose-phosphate aldolase activity"/>
    <property type="evidence" value="ECO:0007669"/>
    <property type="project" value="UniProtKB-UniRule"/>
</dbReference>
<dbReference type="Pfam" id="PF01791">
    <property type="entry name" value="DeoC"/>
    <property type="match status" value="1"/>
</dbReference>
<feature type="active site" description="Proton donor/acceptor" evidence="7">
    <location>
        <position position="183"/>
    </location>
</feature>
<proteinExistence type="inferred from homology"/>
<gene>
    <name evidence="7 8" type="primary">deoC</name>
    <name evidence="8" type="ORF">IC620_02130</name>
</gene>
<dbReference type="HAMAP" id="MF_00114">
    <property type="entry name" value="DeoC_type1"/>
    <property type="match status" value="1"/>
</dbReference>
<evidence type="ECO:0000256" key="6">
    <source>
        <dbReference type="ARBA" id="ARBA00056337"/>
    </source>
</evidence>
<dbReference type="FunFam" id="3.20.20.70:FF:000044">
    <property type="entry name" value="Deoxyribose-phosphate aldolase"/>
    <property type="match status" value="1"/>
</dbReference>
<evidence type="ECO:0000256" key="7">
    <source>
        <dbReference type="HAMAP-Rule" id="MF_00114"/>
    </source>
</evidence>
<evidence type="ECO:0000256" key="2">
    <source>
        <dbReference type="ARBA" id="ARBA00022490"/>
    </source>
</evidence>
<dbReference type="InterPro" id="IPR002915">
    <property type="entry name" value="DeoC/FbaB/LacD_aldolase"/>
</dbReference>
<dbReference type="InterPro" id="IPR028581">
    <property type="entry name" value="DeoC_typeI"/>
</dbReference>
<evidence type="ECO:0000256" key="3">
    <source>
        <dbReference type="ARBA" id="ARBA00023239"/>
    </source>
</evidence>
<dbReference type="EMBL" id="JACXAH010000002">
    <property type="protein sequence ID" value="MBD1371157.1"/>
    <property type="molecule type" value="Genomic_DNA"/>
</dbReference>
<comment type="function">
    <text evidence="6 7">Catalyzes a reversible aldol reaction between acetaldehyde and D-glyceraldehyde 3-phosphate to generate 2-deoxy-D-ribose 5-phosphate.</text>
</comment>
<name>A0A926N8C5_9BACL</name>
<keyword evidence="9" id="KW-1185">Reference proteome</keyword>
<evidence type="ECO:0000256" key="1">
    <source>
        <dbReference type="ARBA" id="ARBA00010936"/>
    </source>
</evidence>
<comment type="catalytic activity">
    <reaction evidence="5 7">
        <text>2-deoxy-D-ribose 5-phosphate = D-glyceraldehyde 3-phosphate + acetaldehyde</text>
        <dbReference type="Rhea" id="RHEA:12821"/>
        <dbReference type="ChEBI" id="CHEBI:15343"/>
        <dbReference type="ChEBI" id="CHEBI:59776"/>
        <dbReference type="ChEBI" id="CHEBI:62877"/>
        <dbReference type="EC" id="4.1.2.4"/>
    </reaction>
</comment>
<comment type="subcellular location">
    <subcellularLocation>
        <location evidence="7">Cytoplasm</location>
    </subcellularLocation>
</comment>
<dbReference type="GO" id="GO:0006018">
    <property type="term" value="P:2-deoxyribose 1-phosphate catabolic process"/>
    <property type="evidence" value="ECO:0007669"/>
    <property type="project" value="UniProtKB-UniRule"/>
</dbReference>
<evidence type="ECO:0000313" key="8">
    <source>
        <dbReference type="EMBL" id="MBD1371157.1"/>
    </source>
</evidence>
<dbReference type="PANTHER" id="PTHR10889:SF1">
    <property type="entry name" value="DEOXYRIBOSE-PHOSPHATE ALDOLASE"/>
    <property type="match status" value="1"/>
</dbReference>
<dbReference type="GO" id="GO:0016052">
    <property type="term" value="P:carbohydrate catabolic process"/>
    <property type="evidence" value="ECO:0007669"/>
    <property type="project" value="TreeGrafter"/>
</dbReference>
<keyword evidence="3 7" id="KW-0456">Lyase</keyword>
<dbReference type="PANTHER" id="PTHR10889">
    <property type="entry name" value="DEOXYRIBOSE-PHOSPHATE ALDOLASE"/>
    <property type="match status" value="1"/>
</dbReference>
<dbReference type="EC" id="4.1.2.4" evidence="7"/>
<dbReference type="SMART" id="SM01133">
    <property type="entry name" value="DeoC"/>
    <property type="match status" value="1"/>
</dbReference>
<protein>
    <recommendedName>
        <fullName evidence="7">Deoxyribose-phosphate aldolase</fullName>
        <shortName evidence="7">DERA</shortName>
        <ecNumber evidence="7">4.1.2.4</ecNumber>
    </recommendedName>
    <alternativeName>
        <fullName evidence="7">2-deoxy-D-ribose 5-phosphate aldolase</fullName>
    </alternativeName>
    <alternativeName>
        <fullName evidence="7">Phosphodeoxyriboaldolase</fullName>
        <shortName evidence="7">Deoxyriboaldolase</shortName>
    </alternativeName>
</protein>
<comment type="pathway">
    <text evidence="7">Carbohydrate degradation; 2-deoxy-D-ribose 1-phosphate degradation; D-glyceraldehyde 3-phosphate and acetaldehyde from 2-deoxy-alpha-D-ribose 1-phosphate: step 2/2.</text>
</comment>
<keyword evidence="2 7" id="KW-0963">Cytoplasm</keyword>
<dbReference type="GO" id="GO:0005737">
    <property type="term" value="C:cytoplasm"/>
    <property type="evidence" value="ECO:0007669"/>
    <property type="project" value="UniProtKB-SubCell"/>
</dbReference>
<comment type="caution">
    <text evidence="8">The sequence shown here is derived from an EMBL/GenBank/DDBJ whole genome shotgun (WGS) entry which is preliminary data.</text>
</comment>
<accession>A0A926N8C5</accession>